<dbReference type="SUPFAM" id="SSF46689">
    <property type="entry name" value="Homeodomain-like"/>
    <property type="match status" value="1"/>
</dbReference>
<dbReference type="PROSITE" id="PS01124">
    <property type="entry name" value="HTH_ARAC_FAMILY_2"/>
    <property type="match status" value="1"/>
</dbReference>
<dbReference type="GO" id="GO:0003700">
    <property type="term" value="F:DNA-binding transcription factor activity"/>
    <property type="evidence" value="ECO:0007669"/>
    <property type="project" value="InterPro"/>
</dbReference>
<keyword evidence="1" id="KW-0805">Transcription regulation</keyword>
<comment type="caution">
    <text evidence="5">The sequence shown here is derived from an EMBL/GenBank/DDBJ whole genome shotgun (WGS) entry which is preliminary data.</text>
</comment>
<name>A0A2S5SRY1_9BURK</name>
<proteinExistence type="predicted"/>
<organism evidence="5 6">
    <name type="scientific">Caldimonas caldifontis</name>
    <dbReference type="NCBI Taxonomy" id="1452508"/>
    <lineage>
        <taxon>Bacteria</taxon>
        <taxon>Pseudomonadati</taxon>
        <taxon>Pseudomonadota</taxon>
        <taxon>Betaproteobacteria</taxon>
        <taxon>Burkholderiales</taxon>
        <taxon>Sphaerotilaceae</taxon>
        <taxon>Caldimonas</taxon>
    </lineage>
</organism>
<protein>
    <recommendedName>
        <fullName evidence="4">HTH araC/xylS-type domain-containing protein</fullName>
    </recommendedName>
</protein>
<dbReference type="EMBL" id="PSNX01000013">
    <property type="protein sequence ID" value="PPE65498.1"/>
    <property type="molecule type" value="Genomic_DNA"/>
</dbReference>
<dbReference type="AlphaFoldDB" id="A0A2S5SRY1"/>
<sequence>MRGARNEFASTWPKNGLRTEQGLARRVRICPRVSCHDGGDTPMSVRTSTPMVSARMGALIVQRARALGVEPLQLTSGTGFEEAWLNDVEARMPLVIEELLWTRAAELTRRPSFGLYAASQIRPGEFDVLDYAVRTAPDLRTALQRLARYNRLLHDLAVFEITPMGETTRITHRFDIVGARPCPQAAEFTLASLVVVASQLCGEPVRALNVDFTHAALDTLDAYRSVFGVVPRFECAVACMVLSSELLDRRVPAADPVLSRIVTAHAEQLLLAKPRQPENIAMQVRRHLAEGMAHGPTSLQAVARRLNLSERSLQRRLRDQGTCFADLIDEVRSELATCYIADERLAIGEVAYLLGFADTSSFHRAFKRWKGITPAAARRARF</sequence>
<keyword evidence="2" id="KW-0238">DNA-binding</keyword>
<evidence type="ECO:0000256" key="3">
    <source>
        <dbReference type="ARBA" id="ARBA00023163"/>
    </source>
</evidence>
<dbReference type="GO" id="GO:0000976">
    <property type="term" value="F:transcription cis-regulatory region binding"/>
    <property type="evidence" value="ECO:0007669"/>
    <property type="project" value="TreeGrafter"/>
</dbReference>
<keyword evidence="6" id="KW-1185">Reference proteome</keyword>
<dbReference type="InterPro" id="IPR009057">
    <property type="entry name" value="Homeodomain-like_sf"/>
</dbReference>
<dbReference type="InterPro" id="IPR018060">
    <property type="entry name" value="HTH_AraC"/>
</dbReference>
<feature type="domain" description="HTH araC/xylS-type" evidence="4">
    <location>
        <begin position="278"/>
        <end position="380"/>
    </location>
</feature>
<keyword evidence="3" id="KW-0804">Transcription</keyword>
<dbReference type="PRINTS" id="PR00032">
    <property type="entry name" value="HTHARAC"/>
</dbReference>
<dbReference type="Proteomes" id="UP000238605">
    <property type="component" value="Unassembled WGS sequence"/>
</dbReference>
<dbReference type="PANTHER" id="PTHR47894:SF1">
    <property type="entry name" value="HTH-TYPE TRANSCRIPTIONAL REGULATOR VQSM"/>
    <property type="match status" value="1"/>
</dbReference>
<dbReference type="Gene3D" id="1.10.10.60">
    <property type="entry name" value="Homeodomain-like"/>
    <property type="match status" value="1"/>
</dbReference>
<evidence type="ECO:0000313" key="5">
    <source>
        <dbReference type="EMBL" id="PPE65498.1"/>
    </source>
</evidence>
<dbReference type="InterPro" id="IPR032687">
    <property type="entry name" value="AraC-type_N"/>
</dbReference>
<evidence type="ECO:0000313" key="6">
    <source>
        <dbReference type="Proteomes" id="UP000238605"/>
    </source>
</evidence>
<dbReference type="Pfam" id="PF12625">
    <property type="entry name" value="Arabinose_bd"/>
    <property type="match status" value="1"/>
</dbReference>
<evidence type="ECO:0000256" key="2">
    <source>
        <dbReference type="ARBA" id="ARBA00023125"/>
    </source>
</evidence>
<evidence type="ECO:0000256" key="1">
    <source>
        <dbReference type="ARBA" id="ARBA00023015"/>
    </source>
</evidence>
<gene>
    <name evidence="5" type="ORF">C1704_13780</name>
</gene>
<dbReference type="SMART" id="SM00342">
    <property type="entry name" value="HTH_ARAC"/>
    <property type="match status" value="1"/>
</dbReference>
<dbReference type="OrthoDB" id="8584243at2"/>
<evidence type="ECO:0000259" key="4">
    <source>
        <dbReference type="PROSITE" id="PS01124"/>
    </source>
</evidence>
<accession>A0A2S5SRY1</accession>
<dbReference type="PANTHER" id="PTHR47894">
    <property type="entry name" value="HTH-TYPE TRANSCRIPTIONAL REGULATOR GADX"/>
    <property type="match status" value="1"/>
</dbReference>
<dbReference type="InterPro" id="IPR020449">
    <property type="entry name" value="Tscrpt_reg_AraC-type_HTH"/>
</dbReference>
<reference evidence="5 6" key="1">
    <citation type="submission" date="2018-02" db="EMBL/GenBank/DDBJ databases">
        <title>Reclassifiation of [Polyangium] brachysporum DSM 7029 as Guopingzhaonella breviflexa gen. nov., sp. nov., a member of the family Comamonadaceae.</title>
        <authorList>
            <person name="Tang B."/>
        </authorList>
    </citation>
    <scope>NUCLEOTIDE SEQUENCE [LARGE SCALE GENOMIC DNA]</scope>
    <source>
        <strain evidence="5 6">BCRC 80649</strain>
    </source>
</reference>
<dbReference type="Pfam" id="PF12833">
    <property type="entry name" value="HTH_18"/>
    <property type="match status" value="1"/>
</dbReference>
<dbReference type="GO" id="GO:0005829">
    <property type="term" value="C:cytosol"/>
    <property type="evidence" value="ECO:0007669"/>
    <property type="project" value="TreeGrafter"/>
</dbReference>